<keyword evidence="2" id="KW-1185">Reference proteome</keyword>
<protein>
    <submittedName>
        <fullName evidence="1">Uncharacterized protein</fullName>
    </submittedName>
</protein>
<dbReference type="InParanoid" id="K3YFE2"/>
<dbReference type="EMBL" id="AGNK02004574">
    <property type="status" value="NOT_ANNOTATED_CDS"/>
    <property type="molecule type" value="Genomic_DNA"/>
</dbReference>
<dbReference type="HOGENOM" id="CLU_3160940_0_0_1"/>
<reference evidence="2" key="1">
    <citation type="journal article" date="2012" name="Nat. Biotechnol.">
        <title>Reference genome sequence of the model plant Setaria.</title>
        <authorList>
            <person name="Bennetzen J.L."/>
            <person name="Schmutz J."/>
            <person name="Wang H."/>
            <person name="Percifield R."/>
            <person name="Hawkins J."/>
            <person name="Pontaroli A.C."/>
            <person name="Estep M."/>
            <person name="Feng L."/>
            <person name="Vaughn J.N."/>
            <person name="Grimwood J."/>
            <person name="Jenkins J."/>
            <person name="Barry K."/>
            <person name="Lindquist E."/>
            <person name="Hellsten U."/>
            <person name="Deshpande S."/>
            <person name="Wang X."/>
            <person name="Wu X."/>
            <person name="Mitros T."/>
            <person name="Triplett J."/>
            <person name="Yang X."/>
            <person name="Ye C.Y."/>
            <person name="Mauro-Herrera M."/>
            <person name="Wang L."/>
            <person name="Li P."/>
            <person name="Sharma M."/>
            <person name="Sharma R."/>
            <person name="Ronald P.C."/>
            <person name="Panaud O."/>
            <person name="Kellogg E.A."/>
            <person name="Brutnell T.P."/>
            <person name="Doust A.N."/>
            <person name="Tuskan G.A."/>
            <person name="Rokhsar D."/>
            <person name="Devos K.M."/>
        </authorList>
    </citation>
    <scope>NUCLEOTIDE SEQUENCE [LARGE SCALE GENOMIC DNA]</scope>
    <source>
        <strain evidence="2">cv. Yugu1</strain>
    </source>
</reference>
<proteinExistence type="predicted"/>
<dbReference type="AlphaFoldDB" id="K3YFE2"/>
<dbReference type="Gramene" id="KQK99816">
    <property type="protein sequence ID" value="KQK99816"/>
    <property type="gene ID" value="SETIT_012960mg"/>
</dbReference>
<dbReference type="Proteomes" id="UP000004995">
    <property type="component" value="Unassembled WGS sequence"/>
</dbReference>
<sequence>MMRRTVVSLSLSETDLASCSSESPKFCKIYLSWIVWSWPHGSNKHVET</sequence>
<organism evidence="1 2">
    <name type="scientific">Setaria italica</name>
    <name type="common">Foxtail millet</name>
    <name type="synonym">Panicum italicum</name>
    <dbReference type="NCBI Taxonomy" id="4555"/>
    <lineage>
        <taxon>Eukaryota</taxon>
        <taxon>Viridiplantae</taxon>
        <taxon>Streptophyta</taxon>
        <taxon>Embryophyta</taxon>
        <taxon>Tracheophyta</taxon>
        <taxon>Spermatophyta</taxon>
        <taxon>Magnoliopsida</taxon>
        <taxon>Liliopsida</taxon>
        <taxon>Poales</taxon>
        <taxon>Poaceae</taxon>
        <taxon>PACMAD clade</taxon>
        <taxon>Panicoideae</taxon>
        <taxon>Panicodae</taxon>
        <taxon>Paniceae</taxon>
        <taxon>Cenchrinae</taxon>
        <taxon>Setaria</taxon>
    </lineage>
</organism>
<evidence type="ECO:0000313" key="1">
    <source>
        <dbReference type="EnsemblPlants" id="KQK99816"/>
    </source>
</evidence>
<accession>K3YFE2</accession>
<reference evidence="1" key="2">
    <citation type="submission" date="2018-08" db="UniProtKB">
        <authorList>
            <consortium name="EnsemblPlants"/>
        </authorList>
    </citation>
    <scope>IDENTIFICATION</scope>
    <source>
        <strain evidence="1">Yugu1</strain>
    </source>
</reference>
<evidence type="ECO:0000313" key="2">
    <source>
        <dbReference type="Proteomes" id="UP000004995"/>
    </source>
</evidence>
<dbReference type="EnsemblPlants" id="KQK99816">
    <property type="protein sequence ID" value="KQK99816"/>
    <property type="gene ID" value="SETIT_012960mg"/>
</dbReference>
<name>K3YFE2_SETIT</name>